<protein>
    <submittedName>
        <fullName evidence="1">Uncharacterized protein</fullName>
    </submittedName>
</protein>
<reference evidence="1" key="2">
    <citation type="submission" date="2020-11" db="EMBL/GenBank/DDBJ databases">
        <authorList>
            <person name="McCartney M.A."/>
            <person name="Auch B."/>
            <person name="Kono T."/>
            <person name="Mallez S."/>
            <person name="Becker A."/>
            <person name="Gohl D.M."/>
            <person name="Silverstein K.A.T."/>
            <person name="Koren S."/>
            <person name="Bechman K.B."/>
            <person name="Herman A."/>
            <person name="Abrahante J.E."/>
            <person name="Garbe J."/>
        </authorList>
    </citation>
    <scope>NUCLEOTIDE SEQUENCE</scope>
    <source>
        <strain evidence="1">Duluth1</strain>
        <tissue evidence="1">Whole animal</tissue>
    </source>
</reference>
<dbReference type="EMBL" id="JAIWYP010000003">
    <property type="protein sequence ID" value="KAH3844950.1"/>
    <property type="molecule type" value="Genomic_DNA"/>
</dbReference>
<gene>
    <name evidence="1" type="ORF">DPMN_087216</name>
</gene>
<dbReference type="Proteomes" id="UP000828390">
    <property type="component" value="Unassembled WGS sequence"/>
</dbReference>
<dbReference type="AlphaFoldDB" id="A0A9D4QWP4"/>
<name>A0A9D4QWP4_DREPO</name>
<reference evidence="1" key="1">
    <citation type="journal article" date="2019" name="bioRxiv">
        <title>The Genome of the Zebra Mussel, Dreissena polymorpha: A Resource for Invasive Species Research.</title>
        <authorList>
            <person name="McCartney M.A."/>
            <person name="Auch B."/>
            <person name="Kono T."/>
            <person name="Mallez S."/>
            <person name="Zhang Y."/>
            <person name="Obille A."/>
            <person name="Becker A."/>
            <person name="Abrahante J.E."/>
            <person name="Garbe J."/>
            <person name="Badalamenti J.P."/>
            <person name="Herman A."/>
            <person name="Mangelson H."/>
            <person name="Liachko I."/>
            <person name="Sullivan S."/>
            <person name="Sone E.D."/>
            <person name="Koren S."/>
            <person name="Silverstein K.A.T."/>
            <person name="Beckman K.B."/>
            <person name="Gohl D.M."/>
        </authorList>
    </citation>
    <scope>NUCLEOTIDE SEQUENCE</scope>
    <source>
        <strain evidence="1">Duluth1</strain>
        <tissue evidence="1">Whole animal</tissue>
    </source>
</reference>
<sequence length="172" mass="18049">MYYKILSISLRSPRFDTTPGRDEILEFASVLMTRAFVISGADAKSVSGVRKRSAGGGIWGRKTIWSSTSSILTGASVGAEYCTIPSAVLVDTAVNTSAGAEVLIVSMTTGSLRADSGLTSSLLATVISADAELRVTVCTVRVQDIPDLNHMSLVQCLLVACVPGADQRFGCL</sequence>
<evidence type="ECO:0000313" key="2">
    <source>
        <dbReference type="Proteomes" id="UP000828390"/>
    </source>
</evidence>
<comment type="caution">
    <text evidence="1">The sequence shown here is derived from an EMBL/GenBank/DDBJ whole genome shotgun (WGS) entry which is preliminary data.</text>
</comment>
<organism evidence="1 2">
    <name type="scientific">Dreissena polymorpha</name>
    <name type="common">Zebra mussel</name>
    <name type="synonym">Mytilus polymorpha</name>
    <dbReference type="NCBI Taxonomy" id="45954"/>
    <lineage>
        <taxon>Eukaryota</taxon>
        <taxon>Metazoa</taxon>
        <taxon>Spiralia</taxon>
        <taxon>Lophotrochozoa</taxon>
        <taxon>Mollusca</taxon>
        <taxon>Bivalvia</taxon>
        <taxon>Autobranchia</taxon>
        <taxon>Heteroconchia</taxon>
        <taxon>Euheterodonta</taxon>
        <taxon>Imparidentia</taxon>
        <taxon>Neoheterodontei</taxon>
        <taxon>Myida</taxon>
        <taxon>Dreissenoidea</taxon>
        <taxon>Dreissenidae</taxon>
        <taxon>Dreissena</taxon>
    </lineage>
</organism>
<accession>A0A9D4QWP4</accession>
<proteinExistence type="predicted"/>
<evidence type="ECO:0000313" key="1">
    <source>
        <dbReference type="EMBL" id="KAH3844950.1"/>
    </source>
</evidence>
<keyword evidence="2" id="KW-1185">Reference proteome</keyword>